<feature type="region of interest" description="Disordered" evidence="1">
    <location>
        <begin position="159"/>
        <end position="445"/>
    </location>
</feature>
<feature type="signal peptide" evidence="2">
    <location>
        <begin position="1"/>
        <end position="22"/>
    </location>
</feature>
<keyword evidence="2" id="KW-0732">Signal</keyword>
<feature type="compositionally biased region" description="Pro residues" evidence="1">
    <location>
        <begin position="245"/>
        <end position="259"/>
    </location>
</feature>
<keyword evidence="4" id="KW-1185">Reference proteome</keyword>
<dbReference type="OrthoDB" id="5677277at2"/>
<proteinExistence type="predicted"/>
<gene>
    <name evidence="3" type="ORF">FRZ61_00740</name>
</gene>
<evidence type="ECO:0000256" key="2">
    <source>
        <dbReference type="SAM" id="SignalP"/>
    </source>
</evidence>
<name>A0A5J6MVI9_9PROT</name>
<accession>A0A5J6MVI9</accession>
<evidence type="ECO:0008006" key="5">
    <source>
        <dbReference type="Google" id="ProtNLM"/>
    </source>
</evidence>
<dbReference type="Proteomes" id="UP000325797">
    <property type="component" value="Chromosome"/>
</dbReference>
<dbReference type="EMBL" id="CP042582">
    <property type="protein sequence ID" value="QEX20160.1"/>
    <property type="molecule type" value="Genomic_DNA"/>
</dbReference>
<dbReference type="KEGG" id="hadh:FRZ61_00740"/>
<sequence length="445" mass="44874">MDFVKRLSLWLGVAALFGVTGCAPVNSVSQSPVAAPPGFAFPQRTGEAAVAGQALWHKDGDDVVTCAGNEVYLFPVSDYAQNQLERLQQGASLDLSRQPGFHKQLCDADGHFAFTALGAGDWYVMSRFVWYAGSEPRGGWLLTTVDLASGERKEVLVTESNLYPPSGSQAFLEDRRLPPPDYQNPDYPWPGEDQPTASGAPEKPAETPPTDTAVTAAPAAPVAPTAPPPQPANPAVPLGATATIEPPPADVATTPPTPTPFEAAPAQPATLPPSGAMEPGTPPPAAAAMETPLAPVEPAGTGESVTPSTVTQPEPTKSEAVPAPLPTASLEPAPAPASPTATGEPAKTQIAPAETGAPAANLPASEPVTAPMSAPPSESTAVSPLPAPPATASLAEPAAPEASPAATAQPAISPAATAAPAVPDNDPHSLGAIEAIPSTDPAPAP</sequence>
<evidence type="ECO:0000313" key="4">
    <source>
        <dbReference type="Proteomes" id="UP000325797"/>
    </source>
</evidence>
<dbReference type="SUPFAM" id="SSF117074">
    <property type="entry name" value="Hypothetical protein PA1324"/>
    <property type="match status" value="1"/>
</dbReference>
<feature type="compositionally biased region" description="Low complexity" evidence="1">
    <location>
        <begin position="260"/>
        <end position="279"/>
    </location>
</feature>
<feature type="compositionally biased region" description="Polar residues" evidence="1">
    <location>
        <begin position="159"/>
        <end position="169"/>
    </location>
</feature>
<dbReference type="AlphaFoldDB" id="A0A5J6MVI9"/>
<feature type="compositionally biased region" description="Low complexity" evidence="1">
    <location>
        <begin position="379"/>
        <end position="423"/>
    </location>
</feature>
<evidence type="ECO:0000313" key="3">
    <source>
        <dbReference type="EMBL" id="QEX20160.1"/>
    </source>
</evidence>
<feature type="compositionally biased region" description="Polar residues" evidence="1">
    <location>
        <begin position="303"/>
        <end position="315"/>
    </location>
</feature>
<feature type="compositionally biased region" description="Low complexity" evidence="1">
    <location>
        <begin position="326"/>
        <end position="346"/>
    </location>
</feature>
<evidence type="ECO:0000256" key="1">
    <source>
        <dbReference type="SAM" id="MobiDB-lite"/>
    </source>
</evidence>
<dbReference type="RefSeq" id="WP_151114424.1">
    <property type="nucleotide sequence ID" value="NZ_CP042582.1"/>
</dbReference>
<reference evidence="3 4" key="1">
    <citation type="submission" date="2019-08" db="EMBL/GenBank/DDBJ databases">
        <title>Hyperibacter terrae gen. nov., sp. nov. and Hyperibacter viscosus sp. nov., two new members in the family Rhodospirillaceae isolated from the rhizosphere of Hypericum perforatum.</title>
        <authorList>
            <person name="Noviana Z."/>
        </authorList>
    </citation>
    <scope>NUCLEOTIDE SEQUENCE [LARGE SCALE GENOMIC DNA]</scope>
    <source>
        <strain evidence="3 4">R5959</strain>
    </source>
</reference>
<feature type="compositionally biased region" description="Low complexity" evidence="1">
    <location>
        <begin position="208"/>
        <end position="223"/>
    </location>
</feature>
<protein>
    <recommendedName>
        <fullName evidence="5">Lipoprotein</fullName>
    </recommendedName>
</protein>
<feature type="compositionally biased region" description="Pro residues" evidence="1">
    <location>
        <begin position="224"/>
        <end position="234"/>
    </location>
</feature>
<feature type="chain" id="PRO_5023838603" description="Lipoprotein" evidence="2">
    <location>
        <begin position="23"/>
        <end position="445"/>
    </location>
</feature>
<organism evidence="3 4">
    <name type="scientific">Hypericibacter adhaerens</name>
    <dbReference type="NCBI Taxonomy" id="2602016"/>
    <lineage>
        <taxon>Bacteria</taxon>
        <taxon>Pseudomonadati</taxon>
        <taxon>Pseudomonadota</taxon>
        <taxon>Alphaproteobacteria</taxon>
        <taxon>Rhodospirillales</taxon>
        <taxon>Dongiaceae</taxon>
        <taxon>Hypericibacter</taxon>
    </lineage>
</organism>
<dbReference type="PROSITE" id="PS51257">
    <property type="entry name" value="PROKAR_LIPOPROTEIN"/>
    <property type="match status" value="1"/>
</dbReference>